<evidence type="ECO:0000256" key="10">
    <source>
        <dbReference type="ARBA" id="ARBA00048567"/>
    </source>
</evidence>
<dbReference type="PANTHER" id="PTHR21087:SF21">
    <property type="entry name" value="SHIKIMATE KINASE 2"/>
    <property type="match status" value="1"/>
</dbReference>
<comment type="similarity">
    <text evidence="11">Belongs to the shikimate kinase family.</text>
</comment>
<comment type="subunit">
    <text evidence="11">Monomer.</text>
</comment>
<evidence type="ECO:0000256" key="2">
    <source>
        <dbReference type="ARBA" id="ARBA00012154"/>
    </source>
</evidence>
<comment type="caution">
    <text evidence="11">Lacks conserved residue(s) required for the propagation of feature annotation.</text>
</comment>
<comment type="cofactor">
    <cofactor evidence="11">
        <name>Mg(2+)</name>
        <dbReference type="ChEBI" id="CHEBI:18420"/>
    </cofactor>
    <text evidence="11">Binds 1 Mg(2+) ion per subunit.</text>
</comment>
<name>A0A7V6DPX3_9BACT</name>
<dbReference type="PANTHER" id="PTHR21087">
    <property type="entry name" value="SHIKIMATE KINASE"/>
    <property type="match status" value="1"/>
</dbReference>
<keyword evidence="9 11" id="KW-0057">Aromatic amino acid biosynthesis</keyword>
<feature type="binding site" evidence="11">
    <location>
        <position position="154"/>
    </location>
    <ligand>
        <name>ATP</name>
        <dbReference type="ChEBI" id="CHEBI:30616"/>
    </ligand>
</feature>
<keyword evidence="11" id="KW-0460">Magnesium</keyword>
<evidence type="ECO:0000256" key="6">
    <source>
        <dbReference type="ARBA" id="ARBA00022741"/>
    </source>
</evidence>
<dbReference type="HAMAP" id="MF_00109">
    <property type="entry name" value="Shikimate_kinase"/>
    <property type="match status" value="1"/>
</dbReference>
<dbReference type="InterPro" id="IPR023000">
    <property type="entry name" value="Shikimate_kinase_CS"/>
</dbReference>
<evidence type="ECO:0000256" key="5">
    <source>
        <dbReference type="ARBA" id="ARBA00022679"/>
    </source>
</evidence>
<comment type="catalytic activity">
    <reaction evidence="10 11">
        <text>shikimate + ATP = 3-phosphoshikimate + ADP + H(+)</text>
        <dbReference type="Rhea" id="RHEA:13121"/>
        <dbReference type="ChEBI" id="CHEBI:15378"/>
        <dbReference type="ChEBI" id="CHEBI:30616"/>
        <dbReference type="ChEBI" id="CHEBI:36208"/>
        <dbReference type="ChEBI" id="CHEBI:145989"/>
        <dbReference type="ChEBI" id="CHEBI:456216"/>
        <dbReference type="EC" id="2.7.1.71"/>
    </reaction>
</comment>
<keyword evidence="6 11" id="KW-0547">Nucleotide-binding</keyword>
<dbReference type="GO" id="GO:0000287">
    <property type="term" value="F:magnesium ion binding"/>
    <property type="evidence" value="ECO:0007669"/>
    <property type="project" value="UniProtKB-UniRule"/>
</dbReference>
<dbReference type="AlphaFoldDB" id="A0A7V6DPX3"/>
<protein>
    <recommendedName>
        <fullName evidence="2 11">Shikimate kinase</fullName>
        <shortName evidence="11">SK</shortName>
        <ecNumber evidence="2 11">2.7.1.71</ecNumber>
    </recommendedName>
</protein>
<feature type="binding site" evidence="11">
    <location>
        <position position="90"/>
    </location>
    <ligand>
        <name>substrate</name>
    </ligand>
</feature>
<dbReference type="GO" id="GO:0008652">
    <property type="term" value="P:amino acid biosynthetic process"/>
    <property type="evidence" value="ECO:0007669"/>
    <property type="project" value="UniProtKB-KW"/>
</dbReference>
<dbReference type="GO" id="GO:0009073">
    <property type="term" value="P:aromatic amino acid family biosynthetic process"/>
    <property type="evidence" value="ECO:0007669"/>
    <property type="project" value="UniProtKB-KW"/>
</dbReference>
<reference evidence="12" key="1">
    <citation type="journal article" date="2020" name="mSystems">
        <title>Genome- and Community-Level Interaction Insights into Carbon Utilization and Element Cycling Functions of Hydrothermarchaeota in Hydrothermal Sediment.</title>
        <authorList>
            <person name="Zhou Z."/>
            <person name="Liu Y."/>
            <person name="Xu W."/>
            <person name="Pan J."/>
            <person name="Luo Z.H."/>
            <person name="Li M."/>
        </authorList>
    </citation>
    <scope>NUCLEOTIDE SEQUENCE [LARGE SCALE GENOMIC DNA]</scope>
    <source>
        <strain evidence="12">SpSt-767</strain>
    </source>
</reference>
<dbReference type="Gene3D" id="3.40.50.300">
    <property type="entry name" value="P-loop containing nucleotide triphosphate hydrolases"/>
    <property type="match status" value="1"/>
</dbReference>
<feature type="binding site" evidence="11">
    <location>
        <position position="66"/>
    </location>
    <ligand>
        <name>substrate</name>
    </ligand>
</feature>
<dbReference type="GO" id="GO:0005829">
    <property type="term" value="C:cytosol"/>
    <property type="evidence" value="ECO:0007669"/>
    <property type="project" value="TreeGrafter"/>
</dbReference>
<keyword evidence="3 11" id="KW-0963">Cytoplasm</keyword>
<feature type="binding site" evidence="11">
    <location>
        <position position="48"/>
    </location>
    <ligand>
        <name>Mg(2+)</name>
        <dbReference type="ChEBI" id="CHEBI:18420"/>
    </ligand>
</feature>
<keyword evidence="7 11" id="KW-0418">Kinase</keyword>
<dbReference type="EC" id="2.7.1.71" evidence="2 11"/>
<dbReference type="InterPro" id="IPR027417">
    <property type="entry name" value="P-loop_NTPase"/>
</dbReference>
<comment type="function">
    <text evidence="11">Catalyzes the specific phosphorylation of the 3-hydroxyl group of shikimic acid using ATP as a cosubstrate.</text>
</comment>
<dbReference type="InterPro" id="IPR000623">
    <property type="entry name" value="Shikimate_kinase/TSH1"/>
</dbReference>
<evidence type="ECO:0000256" key="9">
    <source>
        <dbReference type="ARBA" id="ARBA00023141"/>
    </source>
</evidence>
<keyword evidence="4 11" id="KW-0028">Amino-acid biosynthesis</keyword>
<feature type="binding site" evidence="11">
    <location>
        <position position="112"/>
    </location>
    <ligand>
        <name>substrate</name>
    </ligand>
</feature>
<sequence length="208" mass="22762">MTTVYHHSLFLPWGILLPKSFGLRGASLLRLDQHRNLVLIGGRACGKTSVGQALAQALQRPFVDLDQVLVAQAGCSIADLVAASGWPEFRRREKEVVARYAGLSGQVLAPGGGVVLDQENVRNLREHGLIIWLRADPATLAERLKRDQSSQEFRPSLTGADPVTEMARVLAEREPLYRVAAHMIIDTTGLSLDQVVTRILAEIGVNQL</sequence>
<dbReference type="UniPathway" id="UPA00053">
    <property type="reaction ID" value="UER00088"/>
</dbReference>
<evidence type="ECO:0000313" key="12">
    <source>
        <dbReference type="EMBL" id="HHS29571.1"/>
    </source>
</evidence>
<dbReference type="CDD" id="cd00464">
    <property type="entry name" value="SK"/>
    <property type="match status" value="1"/>
</dbReference>
<keyword evidence="8 11" id="KW-0067">ATP-binding</keyword>
<dbReference type="PROSITE" id="PS01128">
    <property type="entry name" value="SHIKIMATE_KINASE"/>
    <property type="match status" value="1"/>
</dbReference>
<evidence type="ECO:0000256" key="8">
    <source>
        <dbReference type="ARBA" id="ARBA00022840"/>
    </source>
</evidence>
<evidence type="ECO:0000256" key="7">
    <source>
        <dbReference type="ARBA" id="ARBA00022777"/>
    </source>
</evidence>
<dbReference type="InterPro" id="IPR031322">
    <property type="entry name" value="Shikimate/glucono_kinase"/>
</dbReference>
<evidence type="ECO:0000256" key="1">
    <source>
        <dbReference type="ARBA" id="ARBA00004842"/>
    </source>
</evidence>
<dbReference type="SUPFAM" id="SSF52540">
    <property type="entry name" value="P-loop containing nucleoside triphosphate hydrolases"/>
    <property type="match status" value="1"/>
</dbReference>
<gene>
    <name evidence="12" type="primary">aroL</name>
    <name evidence="11" type="synonym">aroK</name>
    <name evidence="12" type="ORF">ENV52_07720</name>
</gene>
<evidence type="ECO:0000256" key="11">
    <source>
        <dbReference type="HAMAP-Rule" id="MF_00109"/>
    </source>
</evidence>
<dbReference type="GO" id="GO:0004765">
    <property type="term" value="F:shikimate kinase activity"/>
    <property type="evidence" value="ECO:0007669"/>
    <property type="project" value="UniProtKB-UniRule"/>
</dbReference>
<comment type="pathway">
    <text evidence="1 11">Metabolic intermediate biosynthesis; chorismate biosynthesis; chorismate from D-erythrose 4-phosphate and phosphoenolpyruvate: step 5/7.</text>
</comment>
<comment type="subcellular location">
    <subcellularLocation>
        <location evidence="11">Cytoplasm</location>
    </subcellularLocation>
</comment>
<accession>A0A7V6DPX3</accession>
<organism evidence="12">
    <name type="scientific">Desulfobacca acetoxidans</name>
    <dbReference type="NCBI Taxonomy" id="60893"/>
    <lineage>
        <taxon>Bacteria</taxon>
        <taxon>Pseudomonadati</taxon>
        <taxon>Thermodesulfobacteriota</taxon>
        <taxon>Desulfobaccia</taxon>
        <taxon>Desulfobaccales</taxon>
        <taxon>Desulfobaccaceae</taxon>
        <taxon>Desulfobacca</taxon>
    </lineage>
</organism>
<feature type="binding site" evidence="11">
    <location>
        <begin position="44"/>
        <end position="49"/>
    </location>
    <ligand>
        <name>ATP</name>
        <dbReference type="ChEBI" id="CHEBI:30616"/>
    </ligand>
</feature>
<dbReference type="NCBIfam" id="NF002988">
    <property type="entry name" value="PRK03731.1"/>
    <property type="match status" value="1"/>
</dbReference>
<evidence type="ECO:0000256" key="3">
    <source>
        <dbReference type="ARBA" id="ARBA00022490"/>
    </source>
</evidence>
<dbReference type="PRINTS" id="PR01100">
    <property type="entry name" value="SHIKIMTKNASE"/>
</dbReference>
<comment type="caution">
    <text evidence="12">The sequence shown here is derived from an EMBL/GenBank/DDBJ whole genome shotgun (WGS) entry which is preliminary data.</text>
</comment>
<dbReference type="GO" id="GO:0009423">
    <property type="term" value="P:chorismate biosynthetic process"/>
    <property type="evidence" value="ECO:0007669"/>
    <property type="project" value="UniProtKB-UniRule"/>
</dbReference>
<feature type="binding site" evidence="11">
    <location>
        <position position="173"/>
    </location>
    <ligand>
        <name>substrate</name>
    </ligand>
</feature>
<dbReference type="GO" id="GO:0005524">
    <property type="term" value="F:ATP binding"/>
    <property type="evidence" value="ECO:0007669"/>
    <property type="project" value="UniProtKB-UniRule"/>
</dbReference>
<evidence type="ECO:0000256" key="4">
    <source>
        <dbReference type="ARBA" id="ARBA00022605"/>
    </source>
</evidence>
<dbReference type="Pfam" id="PF01202">
    <property type="entry name" value="SKI"/>
    <property type="match status" value="1"/>
</dbReference>
<proteinExistence type="inferred from homology"/>
<keyword evidence="11" id="KW-0479">Metal-binding</keyword>
<dbReference type="EMBL" id="DTGR01000125">
    <property type="protein sequence ID" value="HHS29571.1"/>
    <property type="molecule type" value="Genomic_DNA"/>
</dbReference>
<keyword evidence="5 11" id="KW-0808">Transferase</keyword>